<evidence type="ECO:0000256" key="2">
    <source>
        <dbReference type="ARBA" id="ARBA00022723"/>
    </source>
</evidence>
<evidence type="ECO:0000313" key="7">
    <source>
        <dbReference type="Proteomes" id="UP000285138"/>
    </source>
</evidence>
<dbReference type="InterPro" id="IPR050572">
    <property type="entry name" value="Fe-S_Ferredoxin"/>
</dbReference>
<evidence type="ECO:0000256" key="3">
    <source>
        <dbReference type="ARBA" id="ARBA00023004"/>
    </source>
</evidence>
<dbReference type="GO" id="GO:0051539">
    <property type="term" value="F:4 iron, 4 sulfur cluster binding"/>
    <property type="evidence" value="ECO:0007669"/>
    <property type="project" value="UniProtKB-KW"/>
</dbReference>
<dbReference type="Gene3D" id="3.30.70.20">
    <property type="match status" value="1"/>
</dbReference>
<dbReference type="GO" id="GO:0046872">
    <property type="term" value="F:metal ion binding"/>
    <property type="evidence" value="ECO:0007669"/>
    <property type="project" value="UniProtKB-KW"/>
</dbReference>
<keyword evidence="3" id="KW-0408">Iron</keyword>
<sequence>MCEFCTKHGEGKKWYENMENYSKEVFSRVNSKDNLKKYLRNFRKRLSFLPYTAYRVKKIFPGLYDSLIYPRVTSHLKKTHFGQVVPLEDAHKIVDRVHSIVRLPCVCRKVTRGKEFRYCLGVGMDMREYVQDVPDFQNFDLISREKAKKLLTYLEGEGMVHSIWTFGTPFIGAICNCDRDCMAYNVQVKYDVARAMWKGEYVAQIDSHLCNGCRQCLKHCIFQAVEYDMKDEKCQVNLQKCYGCGICRGVCPKDALKIQDRYQVMGPQAVW</sequence>
<dbReference type="Proteomes" id="UP000285138">
    <property type="component" value="Unassembled WGS sequence"/>
</dbReference>
<gene>
    <name evidence="6" type="ORF">D5R97_04520</name>
</gene>
<dbReference type="PANTHER" id="PTHR43687:SF1">
    <property type="entry name" value="FERREDOXIN III"/>
    <property type="match status" value="1"/>
</dbReference>
<evidence type="ECO:0000313" key="6">
    <source>
        <dbReference type="EMBL" id="RQD76360.1"/>
    </source>
</evidence>
<name>A0A424YF93_9FIRM</name>
<dbReference type="Pfam" id="PF12838">
    <property type="entry name" value="Fer4_7"/>
    <property type="match status" value="1"/>
</dbReference>
<evidence type="ECO:0000259" key="5">
    <source>
        <dbReference type="PROSITE" id="PS51379"/>
    </source>
</evidence>
<proteinExistence type="predicted"/>
<dbReference type="PROSITE" id="PS51379">
    <property type="entry name" value="4FE4S_FER_2"/>
    <property type="match status" value="2"/>
</dbReference>
<organism evidence="6 7">
    <name type="scientific">Candidatus Syntrophonatronum acetioxidans</name>
    <dbReference type="NCBI Taxonomy" id="1795816"/>
    <lineage>
        <taxon>Bacteria</taxon>
        <taxon>Bacillati</taxon>
        <taxon>Bacillota</taxon>
        <taxon>Clostridia</taxon>
        <taxon>Eubacteriales</taxon>
        <taxon>Syntrophomonadaceae</taxon>
        <taxon>Candidatus Syntrophonatronum</taxon>
    </lineage>
</organism>
<keyword evidence="4" id="KW-0411">Iron-sulfur</keyword>
<dbReference type="SUPFAM" id="SSF54862">
    <property type="entry name" value="4Fe-4S ferredoxins"/>
    <property type="match status" value="1"/>
</dbReference>
<keyword evidence="1" id="KW-0004">4Fe-4S</keyword>
<dbReference type="InterPro" id="IPR017896">
    <property type="entry name" value="4Fe4S_Fe-S-bd"/>
</dbReference>
<reference evidence="6 7" key="1">
    <citation type="submission" date="2018-08" db="EMBL/GenBank/DDBJ databases">
        <title>The metabolism and importance of syntrophic acetate oxidation coupled to methane or sulfide production in haloalkaline environments.</title>
        <authorList>
            <person name="Timmers P.H.A."/>
            <person name="Vavourakis C.D."/>
            <person name="Sorokin D.Y."/>
            <person name="Sinninghe Damste J.S."/>
            <person name="Muyzer G."/>
            <person name="Stams A.J.M."/>
            <person name="Plugge C.M."/>
        </authorList>
    </citation>
    <scope>NUCLEOTIDE SEQUENCE [LARGE SCALE GENOMIC DNA]</scope>
    <source>
        <strain evidence="6">MSAO_Bac1</strain>
    </source>
</reference>
<protein>
    <submittedName>
        <fullName evidence="6">4Fe-4S ferredoxin</fullName>
    </submittedName>
</protein>
<dbReference type="InterPro" id="IPR017900">
    <property type="entry name" value="4Fe4S_Fe_S_CS"/>
</dbReference>
<comment type="caution">
    <text evidence="6">The sequence shown here is derived from an EMBL/GenBank/DDBJ whole genome shotgun (WGS) entry which is preliminary data.</text>
</comment>
<evidence type="ECO:0000256" key="1">
    <source>
        <dbReference type="ARBA" id="ARBA00022485"/>
    </source>
</evidence>
<feature type="domain" description="4Fe-4S ferredoxin-type" evidence="5">
    <location>
        <begin position="201"/>
        <end position="230"/>
    </location>
</feature>
<dbReference type="AlphaFoldDB" id="A0A424YF93"/>
<evidence type="ECO:0000256" key="4">
    <source>
        <dbReference type="ARBA" id="ARBA00023014"/>
    </source>
</evidence>
<accession>A0A424YF93</accession>
<dbReference type="PANTHER" id="PTHR43687">
    <property type="entry name" value="ADENYLYLSULFATE REDUCTASE, BETA SUBUNIT"/>
    <property type="match status" value="1"/>
</dbReference>
<dbReference type="EMBL" id="QZAA01000120">
    <property type="protein sequence ID" value="RQD76360.1"/>
    <property type="molecule type" value="Genomic_DNA"/>
</dbReference>
<dbReference type="PROSITE" id="PS00198">
    <property type="entry name" value="4FE4S_FER_1"/>
    <property type="match status" value="1"/>
</dbReference>
<keyword evidence="2" id="KW-0479">Metal-binding</keyword>
<feature type="domain" description="4Fe-4S ferredoxin-type" evidence="5">
    <location>
        <begin position="232"/>
        <end position="261"/>
    </location>
</feature>